<sequence length="74" mass="7548">MSDARSLVAVFDSPVAGHLLAFAATLGYRTALADPRLDGVDIDAGTDSSCATTTAPSWARSCAPRSPRRPAGSA</sequence>
<dbReference type="EMBL" id="BSFP01000063">
    <property type="protein sequence ID" value="GLL05808.1"/>
    <property type="molecule type" value="Genomic_DNA"/>
</dbReference>
<dbReference type="Proteomes" id="UP001143480">
    <property type="component" value="Unassembled WGS sequence"/>
</dbReference>
<dbReference type="AlphaFoldDB" id="A0A9W6KR93"/>
<feature type="region of interest" description="Disordered" evidence="1">
    <location>
        <begin position="51"/>
        <end position="74"/>
    </location>
</feature>
<dbReference type="RefSeq" id="WP_261961071.1">
    <property type="nucleotide sequence ID" value="NZ_BAAAXA010000001.1"/>
</dbReference>
<keyword evidence="3" id="KW-1185">Reference proteome</keyword>
<evidence type="ECO:0000313" key="3">
    <source>
        <dbReference type="Proteomes" id="UP001143480"/>
    </source>
</evidence>
<reference evidence="2" key="2">
    <citation type="submission" date="2023-01" db="EMBL/GenBank/DDBJ databases">
        <authorList>
            <person name="Sun Q."/>
            <person name="Evtushenko L."/>
        </authorList>
    </citation>
    <scope>NUCLEOTIDE SEQUENCE</scope>
    <source>
        <strain evidence="2">VKM Ac-1321</strain>
    </source>
</reference>
<reference evidence="2" key="1">
    <citation type="journal article" date="2014" name="Int. J. Syst. Evol. Microbiol.">
        <title>Complete genome sequence of Corynebacterium casei LMG S-19264T (=DSM 44701T), isolated from a smear-ripened cheese.</title>
        <authorList>
            <consortium name="US DOE Joint Genome Institute (JGI-PGF)"/>
            <person name="Walter F."/>
            <person name="Albersmeier A."/>
            <person name="Kalinowski J."/>
            <person name="Ruckert C."/>
        </authorList>
    </citation>
    <scope>NUCLEOTIDE SEQUENCE</scope>
    <source>
        <strain evidence="2">VKM Ac-1321</strain>
    </source>
</reference>
<organism evidence="2 3">
    <name type="scientific">Dactylosporangium matsuzakiense</name>
    <dbReference type="NCBI Taxonomy" id="53360"/>
    <lineage>
        <taxon>Bacteria</taxon>
        <taxon>Bacillati</taxon>
        <taxon>Actinomycetota</taxon>
        <taxon>Actinomycetes</taxon>
        <taxon>Micromonosporales</taxon>
        <taxon>Micromonosporaceae</taxon>
        <taxon>Dactylosporangium</taxon>
    </lineage>
</organism>
<protein>
    <submittedName>
        <fullName evidence="2">Uncharacterized protein</fullName>
    </submittedName>
</protein>
<feature type="compositionally biased region" description="Low complexity" evidence="1">
    <location>
        <begin position="55"/>
        <end position="74"/>
    </location>
</feature>
<proteinExistence type="predicted"/>
<evidence type="ECO:0000313" key="2">
    <source>
        <dbReference type="EMBL" id="GLL05808.1"/>
    </source>
</evidence>
<comment type="caution">
    <text evidence="2">The sequence shown here is derived from an EMBL/GenBank/DDBJ whole genome shotgun (WGS) entry which is preliminary data.</text>
</comment>
<accession>A0A9W6KR93</accession>
<name>A0A9W6KR93_9ACTN</name>
<evidence type="ECO:0000256" key="1">
    <source>
        <dbReference type="SAM" id="MobiDB-lite"/>
    </source>
</evidence>
<gene>
    <name evidence="2" type="ORF">GCM10017581_075550</name>
</gene>